<name>A0A9P8P9G2_9ASCO</name>
<feature type="compositionally biased region" description="Basic and acidic residues" evidence="1">
    <location>
        <begin position="11"/>
        <end position="20"/>
    </location>
</feature>
<feature type="compositionally biased region" description="Acidic residues" evidence="1">
    <location>
        <begin position="81"/>
        <end position="90"/>
    </location>
</feature>
<evidence type="ECO:0000313" key="3">
    <source>
        <dbReference type="Proteomes" id="UP000788993"/>
    </source>
</evidence>
<reference evidence="2" key="2">
    <citation type="submission" date="2021-01" db="EMBL/GenBank/DDBJ databases">
        <authorList>
            <person name="Schikora-Tamarit M.A."/>
        </authorList>
    </citation>
    <scope>NUCLEOTIDE SEQUENCE</scope>
    <source>
        <strain evidence="2">NCAIM Y.01608</strain>
    </source>
</reference>
<proteinExistence type="predicted"/>
<protein>
    <submittedName>
        <fullName evidence="2">Uncharacterized protein</fullName>
    </submittedName>
</protein>
<sequence>MTRTSVFQVKAADRTRKEPCANRNNDLDDGGGDGDADGDDGDSGDAYDGTEDGMKRMPLGAAEEEMGAQDAVARVDRGLEDVDPAAEDQEDGRSKSRARSKACP</sequence>
<evidence type="ECO:0000313" key="2">
    <source>
        <dbReference type="EMBL" id="KAH3667665.1"/>
    </source>
</evidence>
<comment type="caution">
    <text evidence="2">The sequence shown here is derived from an EMBL/GenBank/DDBJ whole genome shotgun (WGS) entry which is preliminary data.</text>
</comment>
<gene>
    <name evidence="2" type="ORF">OGATHE_003188</name>
</gene>
<dbReference type="EMBL" id="JAEUBD010001062">
    <property type="protein sequence ID" value="KAH3667665.1"/>
    <property type="molecule type" value="Genomic_DNA"/>
</dbReference>
<feature type="compositionally biased region" description="Basic residues" evidence="1">
    <location>
        <begin position="95"/>
        <end position="104"/>
    </location>
</feature>
<feature type="compositionally biased region" description="Acidic residues" evidence="1">
    <location>
        <begin position="27"/>
        <end position="51"/>
    </location>
</feature>
<feature type="region of interest" description="Disordered" evidence="1">
    <location>
        <begin position="1"/>
        <end position="104"/>
    </location>
</feature>
<accession>A0A9P8P9G2</accession>
<reference evidence="2" key="1">
    <citation type="journal article" date="2021" name="Open Biol.">
        <title>Shared evolutionary footprints suggest mitochondrial oxidative damage underlies multiple complex I losses in fungi.</title>
        <authorList>
            <person name="Schikora-Tamarit M.A."/>
            <person name="Marcet-Houben M."/>
            <person name="Nosek J."/>
            <person name="Gabaldon T."/>
        </authorList>
    </citation>
    <scope>NUCLEOTIDE SEQUENCE</scope>
    <source>
        <strain evidence="2">NCAIM Y.01608</strain>
    </source>
</reference>
<evidence type="ECO:0000256" key="1">
    <source>
        <dbReference type="SAM" id="MobiDB-lite"/>
    </source>
</evidence>
<dbReference type="Proteomes" id="UP000788993">
    <property type="component" value="Unassembled WGS sequence"/>
</dbReference>
<keyword evidence="3" id="KW-1185">Reference proteome</keyword>
<dbReference type="AlphaFoldDB" id="A0A9P8P9G2"/>
<organism evidence="2 3">
    <name type="scientific">Ogataea polymorpha</name>
    <dbReference type="NCBI Taxonomy" id="460523"/>
    <lineage>
        <taxon>Eukaryota</taxon>
        <taxon>Fungi</taxon>
        <taxon>Dikarya</taxon>
        <taxon>Ascomycota</taxon>
        <taxon>Saccharomycotina</taxon>
        <taxon>Pichiomycetes</taxon>
        <taxon>Pichiales</taxon>
        <taxon>Pichiaceae</taxon>
        <taxon>Ogataea</taxon>
    </lineage>
</organism>